<dbReference type="Proteomes" id="UP001227268">
    <property type="component" value="Unassembled WGS sequence"/>
</dbReference>
<evidence type="ECO:0000313" key="1">
    <source>
        <dbReference type="EMBL" id="KAJ9107631.1"/>
    </source>
</evidence>
<keyword evidence="2" id="KW-1185">Reference proteome</keyword>
<name>A0ACC2W8A3_9TREE</name>
<protein>
    <submittedName>
        <fullName evidence="1">Uncharacterized protein</fullName>
    </submittedName>
</protein>
<gene>
    <name evidence="1" type="ORF">QFC21_001091</name>
</gene>
<accession>A0ACC2W8A3</accession>
<sequence>MPSNSFSTQPMSATRRRSIWRRVPSACWPFLCCLADNHIEEDDDDAAAPSRRHVRPKPHHPRRTDTLQISHPRPLRPKSQAEKDARTHHQPFFERLSFMFMPEGHQGRNHTASTSQARDTTTPHAGYTRTHSRTAEREQVVSLTTLSTEDLHLLEEYKYRARAGSWAHGSRSTSRTEGENERHTNNTTPDVGGSRGIPLRNLLGELEAEEDGEGKTSLSAGWIPHRERARSRSPPELYKAGSRDYISLRSGTPYSVRSENTPPPPPPPPAPAAAAFPRPQSKSPLSTQHPWTTLQHRRSIRHVGSCEDDSAEMMMMDIFTPLPLEIDMMSPFDVDFQRLVVDAGEDGQGGLAAGKEEETERLQDDEQRLSRLIEQQLQPTRMPSRPKLVHFATTPSLFRHVEGNTAGAQPESVNAGDKPARPPSRIFTPVNEPSASRRVSTSSYRSISRPFTPVRNVSHSPPTTSSYRRRSLSKTWTREMRASIHRDLIPAEPAPQRRTRPDPALFPGVIPYSFSPRDMGLRKQEKEWKQYNSQQLQNVRSLPGSEGASKSTTTRRKHWSWSGVSKRRNEGVERQRLAESEDEVERIDDEWEVLQ</sequence>
<reference evidence="1" key="1">
    <citation type="submission" date="2023-04" db="EMBL/GenBank/DDBJ databases">
        <title>Draft Genome sequencing of Naganishia species isolated from polar environments using Oxford Nanopore Technology.</title>
        <authorList>
            <person name="Leo P."/>
            <person name="Venkateswaran K."/>
        </authorList>
    </citation>
    <scope>NUCLEOTIDE SEQUENCE</scope>
    <source>
        <strain evidence="1">MNA-CCFEE 5423</strain>
    </source>
</reference>
<dbReference type="EMBL" id="JASBWT010000002">
    <property type="protein sequence ID" value="KAJ9107631.1"/>
    <property type="molecule type" value="Genomic_DNA"/>
</dbReference>
<proteinExistence type="predicted"/>
<evidence type="ECO:0000313" key="2">
    <source>
        <dbReference type="Proteomes" id="UP001227268"/>
    </source>
</evidence>
<organism evidence="1 2">
    <name type="scientific">Naganishia friedmannii</name>
    <dbReference type="NCBI Taxonomy" id="89922"/>
    <lineage>
        <taxon>Eukaryota</taxon>
        <taxon>Fungi</taxon>
        <taxon>Dikarya</taxon>
        <taxon>Basidiomycota</taxon>
        <taxon>Agaricomycotina</taxon>
        <taxon>Tremellomycetes</taxon>
        <taxon>Filobasidiales</taxon>
        <taxon>Filobasidiaceae</taxon>
        <taxon>Naganishia</taxon>
    </lineage>
</organism>
<comment type="caution">
    <text evidence="1">The sequence shown here is derived from an EMBL/GenBank/DDBJ whole genome shotgun (WGS) entry which is preliminary data.</text>
</comment>